<reference evidence="1 2" key="1">
    <citation type="submission" date="2019-05" db="EMBL/GenBank/DDBJ databases">
        <title>Another draft genome of Portunus trituberculatus and its Hox gene families provides insights of decapod evolution.</title>
        <authorList>
            <person name="Jeong J.-H."/>
            <person name="Song I."/>
            <person name="Kim S."/>
            <person name="Choi T."/>
            <person name="Kim D."/>
            <person name="Ryu S."/>
            <person name="Kim W."/>
        </authorList>
    </citation>
    <scope>NUCLEOTIDE SEQUENCE [LARGE SCALE GENOMIC DNA]</scope>
    <source>
        <tissue evidence="1">Muscle</tissue>
    </source>
</reference>
<evidence type="ECO:0000313" key="1">
    <source>
        <dbReference type="EMBL" id="MPC75202.1"/>
    </source>
</evidence>
<proteinExistence type="predicted"/>
<dbReference type="AlphaFoldDB" id="A0A5B7HUY1"/>
<gene>
    <name evidence="1" type="ORF">E2C01_069586</name>
</gene>
<dbReference type="Proteomes" id="UP000324222">
    <property type="component" value="Unassembled WGS sequence"/>
</dbReference>
<accession>A0A5B7HUY1</accession>
<organism evidence="1 2">
    <name type="scientific">Portunus trituberculatus</name>
    <name type="common">Swimming crab</name>
    <name type="synonym">Neptunus trituberculatus</name>
    <dbReference type="NCBI Taxonomy" id="210409"/>
    <lineage>
        <taxon>Eukaryota</taxon>
        <taxon>Metazoa</taxon>
        <taxon>Ecdysozoa</taxon>
        <taxon>Arthropoda</taxon>
        <taxon>Crustacea</taxon>
        <taxon>Multicrustacea</taxon>
        <taxon>Malacostraca</taxon>
        <taxon>Eumalacostraca</taxon>
        <taxon>Eucarida</taxon>
        <taxon>Decapoda</taxon>
        <taxon>Pleocyemata</taxon>
        <taxon>Brachyura</taxon>
        <taxon>Eubrachyura</taxon>
        <taxon>Portunoidea</taxon>
        <taxon>Portunidae</taxon>
        <taxon>Portuninae</taxon>
        <taxon>Portunus</taxon>
    </lineage>
</organism>
<evidence type="ECO:0000313" key="2">
    <source>
        <dbReference type="Proteomes" id="UP000324222"/>
    </source>
</evidence>
<comment type="caution">
    <text evidence="1">The sequence shown here is derived from an EMBL/GenBank/DDBJ whole genome shotgun (WGS) entry which is preliminary data.</text>
</comment>
<sequence length="80" mass="8627">MERVPPSFNCLCNECDGMAGVGCSVTDVGCGATKTWECYQGESLECPVRVGDPRLLAATKCIDLIGTARNSRHRKPVSKH</sequence>
<keyword evidence="2" id="KW-1185">Reference proteome</keyword>
<dbReference type="EMBL" id="VSRR010040585">
    <property type="protein sequence ID" value="MPC75202.1"/>
    <property type="molecule type" value="Genomic_DNA"/>
</dbReference>
<protein>
    <submittedName>
        <fullName evidence="1">Uncharacterized protein</fullName>
    </submittedName>
</protein>
<name>A0A5B7HUY1_PORTR</name>